<proteinExistence type="predicted"/>
<dbReference type="RefSeq" id="WP_085637698.1">
    <property type="nucleotide sequence ID" value="NZ_JFKC01000010.1"/>
</dbReference>
<dbReference type="SMART" id="SM00460">
    <property type="entry name" value="TGc"/>
    <property type="match status" value="1"/>
</dbReference>
<evidence type="ECO:0000313" key="2">
    <source>
        <dbReference type="EMBL" id="OSQ50665.1"/>
    </source>
</evidence>
<dbReference type="Pfam" id="PF01841">
    <property type="entry name" value="Transglut_core"/>
    <property type="match status" value="1"/>
</dbReference>
<organism evidence="2 3">
    <name type="scientific">Marivita geojedonensis</name>
    <dbReference type="NCBI Taxonomy" id="1123756"/>
    <lineage>
        <taxon>Bacteria</taxon>
        <taxon>Pseudomonadati</taxon>
        <taxon>Pseudomonadota</taxon>
        <taxon>Alphaproteobacteria</taxon>
        <taxon>Rhodobacterales</taxon>
        <taxon>Roseobacteraceae</taxon>
        <taxon>Marivita</taxon>
    </lineage>
</organism>
<dbReference type="EMBL" id="JFKC01000010">
    <property type="protein sequence ID" value="OSQ50665.1"/>
    <property type="molecule type" value="Genomic_DNA"/>
</dbReference>
<dbReference type="Gene3D" id="3.10.620.30">
    <property type="match status" value="1"/>
</dbReference>
<dbReference type="STRING" id="1123756.MGEO_11780"/>
<sequence>MRLSIEHTTIYRFDAPVIYGLQQLRKTPKSTYNQRVIQWDTRIEGGRKEVAFEDHHHNTTELISFAPGATELSLTSEGEVEIEDNAGILGPHHGHAPLWLYEMTTPRTEAGPGTRALIKDFKGTPGIPELHALSERIRSEVPYTLGASAPDWSAEDAIAAAKGVCQDHTHIFIACARALKVPARYVSGYLMLNETTAQEAMHAWAEIHVDGLGWVGFDVSNGVSPDTRYVRVATGLDYSDAAPISGTRIGGASEELHVRINVVQQ</sequence>
<dbReference type="OrthoDB" id="9804023at2"/>
<name>A0A1X4NK76_9RHOB</name>
<keyword evidence="3" id="KW-1185">Reference proteome</keyword>
<protein>
    <submittedName>
        <fullName evidence="2">Transglutaminase</fullName>
    </submittedName>
</protein>
<reference evidence="2 3" key="1">
    <citation type="submission" date="2014-03" db="EMBL/GenBank/DDBJ databases">
        <title>The draft genome sequence of Marivita geojedonensis KCTC 23882.</title>
        <authorList>
            <person name="Lai Q."/>
            <person name="Shao Z."/>
        </authorList>
    </citation>
    <scope>NUCLEOTIDE SEQUENCE [LARGE SCALE GENOMIC DNA]</scope>
    <source>
        <strain evidence="2 3">DPG-138</strain>
    </source>
</reference>
<dbReference type="InterPro" id="IPR038765">
    <property type="entry name" value="Papain-like_cys_pep_sf"/>
</dbReference>
<dbReference type="Proteomes" id="UP000193926">
    <property type="component" value="Unassembled WGS sequence"/>
</dbReference>
<dbReference type="PANTHER" id="PTHR33490">
    <property type="entry name" value="BLR5614 PROTEIN-RELATED"/>
    <property type="match status" value="1"/>
</dbReference>
<dbReference type="AlphaFoldDB" id="A0A1X4NK76"/>
<feature type="domain" description="Transglutaminase-like" evidence="1">
    <location>
        <begin position="157"/>
        <end position="221"/>
    </location>
</feature>
<evidence type="ECO:0000259" key="1">
    <source>
        <dbReference type="SMART" id="SM00460"/>
    </source>
</evidence>
<dbReference type="Pfam" id="PF08379">
    <property type="entry name" value="Bact_transglu_N"/>
    <property type="match status" value="1"/>
</dbReference>
<dbReference type="InterPro" id="IPR002931">
    <property type="entry name" value="Transglutaminase-like"/>
</dbReference>
<gene>
    <name evidence="2" type="ORF">MGEO_11780</name>
</gene>
<dbReference type="InterPro" id="IPR013589">
    <property type="entry name" value="Bac_transglu_N"/>
</dbReference>
<dbReference type="SUPFAM" id="SSF54001">
    <property type="entry name" value="Cysteine proteinases"/>
    <property type="match status" value="1"/>
</dbReference>
<comment type="caution">
    <text evidence="2">The sequence shown here is derived from an EMBL/GenBank/DDBJ whole genome shotgun (WGS) entry which is preliminary data.</text>
</comment>
<evidence type="ECO:0000313" key="3">
    <source>
        <dbReference type="Proteomes" id="UP000193926"/>
    </source>
</evidence>
<dbReference type="PANTHER" id="PTHR33490:SF6">
    <property type="entry name" value="SLL1049 PROTEIN"/>
    <property type="match status" value="1"/>
</dbReference>
<accession>A0A1X4NK76</accession>